<keyword evidence="4" id="KW-0238">DNA-binding</keyword>
<dbReference type="SUPFAM" id="SSF88659">
    <property type="entry name" value="Sigma3 and sigma4 domains of RNA polymerase sigma factors"/>
    <property type="match status" value="1"/>
</dbReference>
<protein>
    <submittedName>
        <fullName evidence="8">RNA polymerase sigma factor</fullName>
    </submittedName>
</protein>
<evidence type="ECO:0000313" key="9">
    <source>
        <dbReference type="Proteomes" id="UP000078358"/>
    </source>
</evidence>
<dbReference type="NCBIfam" id="TIGR02937">
    <property type="entry name" value="sigma70-ECF"/>
    <property type="match status" value="1"/>
</dbReference>
<dbReference type="InterPro" id="IPR036388">
    <property type="entry name" value="WH-like_DNA-bd_sf"/>
</dbReference>
<dbReference type="SUPFAM" id="SSF88946">
    <property type="entry name" value="Sigma2 domain of RNA polymerase sigma factors"/>
    <property type="match status" value="1"/>
</dbReference>
<gene>
    <name evidence="8" type="ORF">F480_04140</name>
</gene>
<dbReference type="AlphaFoldDB" id="A0A179D0L7"/>
<dbReference type="GO" id="GO:0016987">
    <property type="term" value="F:sigma factor activity"/>
    <property type="evidence" value="ECO:0007669"/>
    <property type="project" value="UniProtKB-KW"/>
</dbReference>
<keyword evidence="2" id="KW-0805">Transcription regulation</keyword>
<evidence type="ECO:0000256" key="4">
    <source>
        <dbReference type="ARBA" id="ARBA00023125"/>
    </source>
</evidence>
<evidence type="ECO:0000256" key="1">
    <source>
        <dbReference type="ARBA" id="ARBA00010641"/>
    </source>
</evidence>
<evidence type="ECO:0000256" key="3">
    <source>
        <dbReference type="ARBA" id="ARBA00023082"/>
    </source>
</evidence>
<dbReference type="Pfam" id="PF08281">
    <property type="entry name" value="Sigma70_r4_2"/>
    <property type="match status" value="1"/>
</dbReference>
<dbReference type="PATRIC" id="fig|1261658.3.peg.833"/>
<evidence type="ECO:0000256" key="5">
    <source>
        <dbReference type="ARBA" id="ARBA00023163"/>
    </source>
</evidence>
<accession>A0A179D0L7</accession>
<comment type="similarity">
    <text evidence="1">Belongs to the sigma-70 factor family. ECF subfamily.</text>
</comment>
<feature type="domain" description="RNA polymerase sigma factor 70 region 4 type 2" evidence="7">
    <location>
        <begin position="127"/>
        <end position="177"/>
    </location>
</feature>
<dbReference type="NCBIfam" id="TIGR02943">
    <property type="entry name" value="Sig70_famx1"/>
    <property type="match status" value="1"/>
</dbReference>
<dbReference type="InterPro" id="IPR014289">
    <property type="entry name" value="RNA_pol_sigma-24-rel"/>
</dbReference>
<feature type="domain" description="RNA polymerase sigma-70 region 2" evidence="6">
    <location>
        <begin position="16"/>
        <end position="75"/>
    </location>
</feature>
<keyword evidence="3" id="KW-0731">Sigma factor</keyword>
<dbReference type="PANTHER" id="PTHR43133">
    <property type="entry name" value="RNA POLYMERASE ECF-TYPE SIGMA FACTO"/>
    <property type="match status" value="1"/>
</dbReference>
<reference evidence="8 9" key="1">
    <citation type="submission" date="2014-01" db="EMBL/GenBank/DDBJ databases">
        <authorList>
            <person name="Zuccon D."/>
        </authorList>
    </citation>
    <scope>NUCLEOTIDE SEQUENCE [LARGE SCALE GENOMIC DNA]</scope>
    <source>
        <strain evidence="8 9">Y31</strain>
    </source>
</reference>
<evidence type="ECO:0000256" key="2">
    <source>
        <dbReference type="ARBA" id="ARBA00023015"/>
    </source>
</evidence>
<dbReference type="Gene3D" id="1.10.1740.10">
    <property type="match status" value="1"/>
</dbReference>
<dbReference type="Gene3D" id="1.10.10.10">
    <property type="entry name" value="Winged helix-like DNA-binding domain superfamily/Winged helix DNA-binding domain"/>
    <property type="match status" value="1"/>
</dbReference>
<evidence type="ECO:0000259" key="7">
    <source>
        <dbReference type="Pfam" id="PF08281"/>
    </source>
</evidence>
<evidence type="ECO:0000313" key="8">
    <source>
        <dbReference type="EMBL" id="OAQ15714.1"/>
    </source>
</evidence>
<dbReference type="InterPro" id="IPR014284">
    <property type="entry name" value="RNA_pol_sigma-70_dom"/>
</dbReference>
<dbReference type="InterPro" id="IPR013249">
    <property type="entry name" value="RNA_pol_sigma70_r4_t2"/>
</dbReference>
<dbReference type="GO" id="GO:0006352">
    <property type="term" value="P:DNA-templated transcription initiation"/>
    <property type="evidence" value="ECO:0007669"/>
    <property type="project" value="InterPro"/>
</dbReference>
<dbReference type="Proteomes" id="UP000078358">
    <property type="component" value="Unassembled WGS sequence"/>
</dbReference>
<dbReference type="InterPro" id="IPR007627">
    <property type="entry name" value="RNA_pol_sigma70_r2"/>
</dbReference>
<sequence length="188" mass="22070">MKTIPQSQLETIRLQMVKFATLHLKNSELAEDAVQEAFVSAYKYADSFKGQAALKTWIFAILKNKIIDLLRRKNREIIVSELLEEDDNDLSEKLFRSDGEWNDDLYHSSEWRQCDSRVYSEQFWQVFESCLSNLPTMQARVFMMRSHLEMDTAEICQACEISSANVHTLLYRARLQLQVCLTQKWFGE</sequence>
<organism evidence="8 9">
    <name type="scientific">Bibersteinia trehalosi Y31</name>
    <dbReference type="NCBI Taxonomy" id="1261658"/>
    <lineage>
        <taxon>Bacteria</taxon>
        <taxon>Pseudomonadati</taxon>
        <taxon>Pseudomonadota</taxon>
        <taxon>Gammaproteobacteria</taxon>
        <taxon>Pasteurellales</taxon>
        <taxon>Pasteurellaceae</taxon>
        <taxon>Bibersteinia</taxon>
    </lineage>
</organism>
<dbReference type="EMBL" id="JACI01000001">
    <property type="protein sequence ID" value="OAQ15714.1"/>
    <property type="molecule type" value="Genomic_DNA"/>
</dbReference>
<dbReference type="InterPro" id="IPR013324">
    <property type="entry name" value="RNA_pol_sigma_r3/r4-like"/>
</dbReference>
<dbReference type="RefSeq" id="WP_015431879.1">
    <property type="nucleotide sequence ID" value="NZ_JACI01000001.1"/>
</dbReference>
<keyword evidence="5" id="KW-0804">Transcription</keyword>
<dbReference type="GO" id="GO:0003677">
    <property type="term" value="F:DNA binding"/>
    <property type="evidence" value="ECO:0007669"/>
    <property type="project" value="UniProtKB-KW"/>
</dbReference>
<dbReference type="NCBIfam" id="NF009182">
    <property type="entry name" value="PRK12530.1"/>
    <property type="match status" value="1"/>
</dbReference>
<dbReference type="InterPro" id="IPR039425">
    <property type="entry name" value="RNA_pol_sigma-70-like"/>
</dbReference>
<proteinExistence type="inferred from homology"/>
<dbReference type="InterPro" id="IPR013325">
    <property type="entry name" value="RNA_pol_sigma_r2"/>
</dbReference>
<comment type="caution">
    <text evidence="8">The sequence shown here is derived from an EMBL/GenBank/DDBJ whole genome shotgun (WGS) entry which is preliminary data.</text>
</comment>
<dbReference type="PANTHER" id="PTHR43133:SF8">
    <property type="entry name" value="RNA POLYMERASE SIGMA FACTOR HI_1459-RELATED"/>
    <property type="match status" value="1"/>
</dbReference>
<evidence type="ECO:0000259" key="6">
    <source>
        <dbReference type="Pfam" id="PF04542"/>
    </source>
</evidence>
<dbReference type="Pfam" id="PF04542">
    <property type="entry name" value="Sigma70_r2"/>
    <property type="match status" value="1"/>
</dbReference>
<name>A0A179D0L7_BIBTR</name>